<keyword evidence="2" id="KW-0032">Aminotransferase</keyword>
<dbReference type="GO" id="GO:0000271">
    <property type="term" value="P:polysaccharide biosynthetic process"/>
    <property type="evidence" value="ECO:0007669"/>
    <property type="project" value="TreeGrafter"/>
</dbReference>
<keyword evidence="3" id="KW-0808">Transferase</keyword>
<dbReference type="KEGG" id="svu:B1H20_32765"/>
<dbReference type="AlphaFoldDB" id="A0A1V0UKC1"/>
<dbReference type="Proteomes" id="UP000192445">
    <property type="component" value="Chromosome"/>
</dbReference>
<evidence type="ECO:0000256" key="1">
    <source>
        <dbReference type="ARBA" id="ARBA00001933"/>
    </source>
</evidence>
<dbReference type="InterPro" id="IPR000653">
    <property type="entry name" value="DegT/StrS_aminotransferase"/>
</dbReference>
<sequence>MDPHPSVSDRPRDLGHGRTGGAAGGVSRTGSAHARDAAVGAADVPRKHDACDRRRPSAHRTPTREDGITTMTARNLTTRAGVINPHQLFDLSQEDTDSFSHLKSVLADGQLFRYVESDRDSANTLVERHFAEHFRKERAVAVANGTVGLRLALRALGIGPGHRVAVNAYAFIACAMAISATGAEPVPVDMGGSVLSMDADALEKSVGHLDAVLLVHVQGHALAAGPIRAVCDRLGIPMIEDVCQALGAGSSEAGAGRVGDVAVTSFQQAKQISSGEGGLVAGPDEVIERVYRLSDLGAVRQENGLPDWDHEDALIGDNLRMTELQAALVMDQAVRLEDTLARQRERRSRLRAGLSDIPVIESENPAEDAGSHTLVLARDTAAAEEFRVELARRGVLARPVWKKSWVEYGLYRREFASGAPAGPWPGKAVGLASRILSIPTSKYVTDSAVDQVAEAIAAGRQHLTQDR</sequence>
<feature type="compositionally biased region" description="Basic and acidic residues" evidence="7">
    <location>
        <begin position="44"/>
        <end position="55"/>
    </location>
</feature>
<keyword evidence="4 6" id="KW-0663">Pyridoxal phosphate</keyword>
<dbReference type="Pfam" id="PF01041">
    <property type="entry name" value="DegT_DnrJ_EryC1"/>
    <property type="match status" value="1"/>
</dbReference>
<dbReference type="STRING" id="1935.B1H20_32765"/>
<dbReference type="GO" id="GO:0030170">
    <property type="term" value="F:pyridoxal phosphate binding"/>
    <property type="evidence" value="ECO:0007669"/>
    <property type="project" value="TreeGrafter"/>
</dbReference>
<evidence type="ECO:0000256" key="4">
    <source>
        <dbReference type="ARBA" id="ARBA00022898"/>
    </source>
</evidence>
<protein>
    <recommendedName>
        <fullName evidence="10">Aminotransferase</fullName>
    </recommendedName>
</protein>
<evidence type="ECO:0000256" key="3">
    <source>
        <dbReference type="ARBA" id="ARBA00022679"/>
    </source>
</evidence>
<dbReference type="InterPro" id="IPR015421">
    <property type="entry name" value="PyrdxlP-dep_Trfase_major"/>
</dbReference>
<name>A0A1V0UKC1_STRVN</name>
<gene>
    <name evidence="8" type="ORF">B1H20_32765</name>
</gene>
<evidence type="ECO:0000256" key="2">
    <source>
        <dbReference type="ARBA" id="ARBA00022576"/>
    </source>
</evidence>
<evidence type="ECO:0000313" key="8">
    <source>
        <dbReference type="EMBL" id="ARF65664.1"/>
    </source>
</evidence>
<dbReference type="GO" id="GO:0008483">
    <property type="term" value="F:transaminase activity"/>
    <property type="evidence" value="ECO:0007669"/>
    <property type="project" value="UniProtKB-KW"/>
</dbReference>
<evidence type="ECO:0000256" key="6">
    <source>
        <dbReference type="RuleBase" id="RU004508"/>
    </source>
</evidence>
<accession>A0A1V0UKC1</accession>
<comment type="similarity">
    <text evidence="5">Belongs to the DegT/DnrJ/EryC1 family. L-glutamine:2-deoxy-scyllo-inosose/scyllo-inosose aminotransferase subfamily.</text>
</comment>
<comment type="cofactor">
    <cofactor evidence="1">
        <name>pyridoxal 5'-phosphate</name>
        <dbReference type="ChEBI" id="CHEBI:597326"/>
    </cofactor>
</comment>
<evidence type="ECO:0000256" key="5">
    <source>
        <dbReference type="ARBA" id="ARBA00038398"/>
    </source>
</evidence>
<dbReference type="EMBL" id="CP020570">
    <property type="protein sequence ID" value="ARF65664.1"/>
    <property type="molecule type" value="Genomic_DNA"/>
</dbReference>
<dbReference type="InterPro" id="IPR015424">
    <property type="entry name" value="PyrdxlP-dep_Trfase"/>
</dbReference>
<dbReference type="PANTHER" id="PTHR30244:SF34">
    <property type="entry name" value="DTDP-4-AMINO-4,6-DIDEOXYGALACTOSE TRANSAMINASE"/>
    <property type="match status" value="1"/>
</dbReference>
<reference evidence="8 9" key="1">
    <citation type="submission" date="2017-03" db="EMBL/GenBank/DDBJ databases">
        <title>Complete Genome Sequence of a natural compounds producer, Streptomyces violaceus S21.</title>
        <authorList>
            <person name="Zhong C."/>
            <person name="Zhao Z."/>
            <person name="Fu J."/>
            <person name="Zong G."/>
            <person name="Qin R."/>
            <person name="Cao G."/>
        </authorList>
    </citation>
    <scope>NUCLEOTIDE SEQUENCE [LARGE SCALE GENOMIC DNA]</scope>
    <source>
        <strain evidence="8 9">S21</strain>
    </source>
</reference>
<feature type="compositionally biased region" description="Basic and acidic residues" evidence="7">
    <location>
        <begin position="1"/>
        <end position="16"/>
    </location>
</feature>
<proteinExistence type="inferred from homology"/>
<evidence type="ECO:0000313" key="9">
    <source>
        <dbReference type="Proteomes" id="UP000192445"/>
    </source>
</evidence>
<evidence type="ECO:0000256" key="7">
    <source>
        <dbReference type="SAM" id="MobiDB-lite"/>
    </source>
</evidence>
<evidence type="ECO:0008006" key="10">
    <source>
        <dbReference type="Google" id="ProtNLM"/>
    </source>
</evidence>
<dbReference type="PANTHER" id="PTHR30244">
    <property type="entry name" value="TRANSAMINASE"/>
    <property type="match status" value="1"/>
</dbReference>
<feature type="compositionally biased region" description="Low complexity" evidence="7">
    <location>
        <begin position="25"/>
        <end position="43"/>
    </location>
</feature>
<feature type="region of interest" description="Disordered" evidence="7">
    <location>
        <begin position="1"/>
        <end position="66"/>
    </location>
</feature>
<organism evidence="8 9">
    <name type="scientific">Streptomyces violaceoruber</name>
    <dbReference type="NCBI Taxonomy" id="1935"/>
    <lineage>
        <taxon>Bacteria</taxon>
        <taxon>Bacillati</taxon>
        <taxon>Actinomycetota</taxon>
        <taxon>Actinomycetes</taxon>
        <taxon>Kitasatosporales</taxon>
        <taxon>Streptomycetaceae</taxon>
        <taxon>Streptomyces</taxon>
        <taxon>Streptomyces violaceoruber group</taxon>
    </lineage>
</organism>
<dbReference type="SUPFAM" id="SSF53383">
    <property type="entry name" value="PLP-dependent transferases"/>
    <property type="match status" value="1"/>
</dbReference>
<dbReference type="Gene3D" id="3.40.640.10">
    <property type="entry name" value="Type I PLP-dependent aspartate aminotransferase-like (Major domain)"/>
    <property type="match status" value="1"/>
</dbReference>